<dbReference type="AlphaFoldDB" id="A0A934JKU7"/>
<organism evidence="1 2">
    <name type="scientific">Marinomonas transparens</name>
    <dbReference type="NCBI Taxonomy" id="2795388"/>
    <lineage>
        <taxon>Bacteria</taxon>
        <taxon>Pseudomonadati</taxon>
        <taxon>Pseudomonadota</taxon>
        <taxon>Gammaproteobacteria</taxon>
        <taxon>Oceanospirillales</taxon>
        <taxon>Oceanospirillaceae</taxon>
        <taxon>Marinomonas</taxon>
    </lineage>
</organism>
<proteinExistence type="predicted"/>
<evidence type="ECO:0000313" key="1">
    <source>
        <dbReference type="EMBL" id="MBJ7537990.1"/>
    </source>
</evidence>
<protein>
    <submittedName>
        <fullName evidence="1">Uncharacterized protein</fullName>
    </submittedName>
</protein>
<accession>A0A934JKU7</accession>
<reference evidence="1" key="1">
    <citation type="submission" date="2020-12" db="EMBL/GenBank/DDBJ databases">
        <title>Marinomonas arctica sp. nov., a psychrotolerant bacterium isolated from the Arctic.</title>
        <authorList>
            <person name="Zhang Y."/>
        </authorList>
    </citation>
    <scope>NUCLEOTIDE SEQUENCE</scope>
    <source>
        <strain evidence="1">C1424</strain>
    </source>
</reference>
<name>A0A934JKU7_9GAMM</name>
<dbReference type="RefSeq" id="WP_199468340.1">
    <property type="nucleotide sequence ID" value="NZ_JAEMNX010000010.1"/>
</dbReference>
<dbReference type="Proteomes" id="UP000628710">
    <property type="component" value="Unassembled WGS sequence"/>
</dbReference>
<sequence>MTRELDPQQAFQTHCLAQMGVTSWLSSADGEPVAVNGIAGMVYMPPQPWLVNASSDADPVPSIAALSKDVLPTGFAAAAPEPIAKVLPEEKEQSVAYLREQLNAGPEIIVEDLQPIEELAVDIVVEPEIQASTRMTQLDVRSYALANKLLIISDVPKVFSQEEEVAQLALKMGTALLKQPVDEWQSSALSWPGGLKNPQFLARTDWLLGALESYILRLLKTFPETPKLVLAGNQIVQLMEDLPADSPIKSYPVACIVSLPELHRIPELRKEAWQIMQTRLFRSDV</sequence>
<dbReference type="EMBL" id="JAEMNX010000010">
    <property type="protein sequence ID" value="MBJ7537990.1"/>
    <property type="molecule type" value="Genomic_DNA"/>
</dbReference>
<keyword evidence="2" id="KW-1185">Reference proteome</keyword>
<evidence type="ECO:0000313" key="2">
    <source>
        <dbReference type="Proteomes" id="UP000628710"/>
    </source>
</evidence>
<gene>
    <name evidence="1" type="ORF">I8J31_09930</name>
</gene>
<comment type="caution">
    <text evidence="1">The sequence shown here is derived from an EMBL/GenBank/DDBJ whole genome shotgun (WGS) entry which is preliminary data.</text>
</comment>